<dbReference type="RefSeq" id="WP_182082484.1">
    <property type="nucleotide sequence ID" value="NZ_CP049366.1"/>
</dbReference>
<evidence type="ECO:0000313" key="1">
    <source>
        <dbReference type="EMBL" id="QMT84217.1"/>
    </source>
</evidence>
<evidence type="ECO:0000313" key="2">
    <source>
        <dbReference type="Proteomes" id="UP000514410"/>
    </source>
</evidence>
<name>A0A7L7KWP9_9LACO</name>
<dbReference type="KEGG" id="cpab:G6534_06075"/>
<keyword evidence="2" id="KW-1185">Reference proteome</keyword>
<gene>
    <name evidence="1" type="ORF">G6534_06075</name>
</gene>
<dbReference type="EMBL" id="CP049366">
    <property type="protein sequence ID" value="QMT84217.1"/>
    <property type="molecule type" value="Genomic_DNA"/>
</dbReference>
<accession>A0A7L7KWP9</accession>
<reference evidence="1 2" key="1">
    <citation type="submission" date="2020-02" db="EMBL/GenBank/DDBJ databases">
        <title>Complete Genome Sequence of Lactobacillus sp. NFFJ11 Isolated from animal feed.</title>
        <authorList>
            <person name="Jung J.Y."/>
        </authorList>
    </citation>
    <scope>NUCLEOTIDE SEQUENCE [LARGE SCALE GENOMIC DNA]</scope>
    <source>
        <strain evidence="1 2">NFFJ11</strain>
    </source>
</reference>
<protein>
    <submittedName>
        <fullName evidence="1">Uncharacterized protein</fullName>
    </submittedName>
</protein>
<dbReference type="AlphaFoldDB" id="A0A7L7KWP9"/>
<proteinExistence type="predicted"/>
<organism evidence="1 2">
    <name type="scientific">Companilactobacillus pabuli</name>
    <dbReference type="NCBI Taxonomy" id="2714036"/>
    <lineage>
        <taxon>Bacteria</taxon>
        <taxon>Bacillati</taxon>
        <taxon>Bacillota</taxon>
        <taxon>Bacilli</taxon>
        <taxon>Lactobacillales</taxon>
        <taxon>Lactobacillaceae</taxon>
        <taxon>Companilactobacillus</taxon>
    </lineage>
</organism>
<sequence length="81" mass="9383">MKECKYCDFKIKDYNDDYESTLGFNNRWSGANLLECTTTHEEVDAENGVLYEGKYYLSVGGDDEGFFEIHYCPVCGRKLED</sequence>
<dbReference type="Proteomes" id="UP000514410">
    <property type="component" value="Chromosome"/>
</dbReference>